<dbReference type="InterPro" id="IPR006149">
    <property type="entry name" value="EB_dom"/>
</dbReference>
<dbReference type="Pfam" id="PF01683">
    <property type="entry name" value="EB"/>
    <property type="match status" value="1"/>
</dbReference>
<evidence type="ECO:0000313" key="5">
    <source>
        <dbReference type="EMBL" id="KAH3840629.1"/>
    </source>
</evidence>
<evidence type="ECO:0000256" key="2">
    <source>
        <dbReference type="ARBA" id="ARBA00023157"/>
    </source>
</evidence>
<comment type="caution">
    <text evidence="3">Lacks conserved residue(s) required for the propagation of feature annotation.</text>
</comment>
<dbReference type="Gene3D" id="2.60.120.290">
    <property type="entry name" value="Spermadhesin, CUB domain"/>
    <property type="match status" value="3"/>
</dbReference>
<dbReference type="PANTHER" id="PTHR24251">
    <property type="entry name" value="OVOCHYMASE-RELATED"/>
    <property type="match status" value="1"/>
</dbReference>
<organism evidence="5 6">
    <name type="scientific">Dreissena polymorpha</name>
    <name type="common">Zebra mussel</name>
    <name type="synonym">Mytilus polymorpha</name>
    <dbReference type="NCBI Taxonomy" id="45954"/>
    <lineage>
        <taxon>Eukaryota</taxon>
        <taxon>Metazoa</taxon>
        <taxon>Spiralia</taxon>
        <taxon>Lophotrochozoa</taxon>
        <taxon>Mollusca</taxon>
        <taxon>Bivalvia</taxon>
        <taxon>Autobranchia</taxon>
        <taxon>Heteroconchia</taxon>
        <taxon>Euheterodonta</taxon>
        <taxon>Imparidentia</taxon>
        <taxon>Neoheterodontei</taxon>
        <taxon>Myida</taxon>
        <taxon>Dreissenoidea</taxon>
        <taxon>Dreissenidae</taxon>
        <taxon>Dreissena</taxon>
    </lineage>
</organism>
<dbReference type="InterPro" id="IPR000859">
    <property type="entry name" value="CUB_dom"/>
</dbReference>
<dbReference type="Proteomes" id="UP000828390">
    <property type="component" value="Unassembled WGS sequence"/>
</dbReference>
<gene>
    <name evidence="5" type="ORF">DPMN_114082</name>
</gene>
<keyword evidence="6" id="KW-1185">Reference proteome</keyword>
<keyword evidence="1" id="KW-0677">Repeat</keyword>
<dbReference type="Pfam" id="PF00431">
    <property type="entry name" value="CUB"/>
    <property type="match status" value="3"/>
</dbReference>
<evidence type="ECO:0000256" key="1">
    <source>
        <dbReference type="ARBA" id="ARBA00022737"/>
    </source>
</evidence>
<dbReference type="SMART" id="SM00042">
    <property type="entry name" value="CUB"/>
    <property type="match status" value="3"/>
</dbReference>
<dbReference type="InterPro" id="IPR035914">
    <property type="entry name" value="Sperma_CUB_dom_sf"/>
</dbReference>
<accession>A0A9D4QRE0</accession>
<comment type="caution">
    <text evidence="5">The sequence shown here is derived from an EMBL/GenBank/DDBJ whole genome shotgun (WGS) entry which is preliminary data.</text>
</comment>
<dbReference type="EMBL" id="JAIWYP010000004">
    <property type="protein sequence ID" value="KAH3840629.1"/>
    <property type="molecule type" value="Genomic_DNA"/>
</dbReference>
<evidence type="ECO:0000259" key="4">
    <source>
        <dbReference type="PROSITE" id="PS01180"/>
    </source>
</evidence>
<reference evidence="5" key="2">
    <citation type="submission" date="2020-11" db="EMBL/GenBank/DDBJ databases">
        <authorList>
            <person name="McCartney M.A."/>
            <person name="Auch B."/>
            <person name="Kono T."/>
            <person name="Mallez S."/>
            <person name="Becker A."/>
            <person name="Gohl D.M."/>
            <person name="Silverstein K.A.T."/>
            <person name="Koren S."/>
            <person name="Bechman K.B."/>
            <person name="Herman A."/>
            <person name="Abrahante J.E."/>
            <person name="Garbe J."/>
        </authorList>
    </citation>
    <scope>NUCLEOTIDE SEQUENCE</scope>
    <source>
        <strain evidence="5">Duluth1</strain>
        <tissue evidence="5">Whole animal</tissue>
    </source>
</reference>
<dbReference type="PANTHER" id="PTHR24251:SF50">
    <property type="entry name" value="ATTRACTIN-LIKE 1A"/>
    <property type="match status" value="1"/>
</dbReference>
<feature type="domain" description="CUB" evidence="4">
    <location>
        <begin position="36"/>
        <end position="148"/>
    </location>
</feature>
<dbReference type="PROSITE" id="PS01180">
    <property type="entry name" value="CUB"/>
    <property type="match status" value="3"/>
</dbReference>
<keyword evidence="2" id="KW-1015">Disulfide bond</keyword>
<evidence type="ECO:0000313" key="6">
    <source>
        <dbReference type="Proteomes" id="UP000828390"/>
    </source>
</evidence>
<sequence length="488" mass="53318">MAFQSQSNSARIVFSTDSSVSARGFILTYTFSEQDCGGFFTDPFGIIASPNFPSNYTNGVRCTWFINAPEGYRINVTFTEFALEYHAECDHDYLELLNGPNASSPSIEKYCGTALPIAFQSQSNSARIVFSTNSIVSARGFNLTYTFSGQECSGVLTDPLGIITSPNFPLIYSDNVQCNWVIKAPEGYRINVSFTDFALEVNCNNDYLELFDGPDASSLSIGKYCGTAPPMAFQSQSNSARIVFSTDSTVRARGFRLTYTFSVEECGGNLTGPFGCITSPNFPSNYTNGVRCTWVINAPEGYRIHVTFTEFALEKHDECEYDYLELLDGPYASSPSIGKYCGIAQTMAFKLKSNSARIVFSTNSIVSARGFILTYTFSEPVLGSACSADSNCSEVTNAICHNNTCKCSASYTQKVDVCIIGLGNPCADNADCTANVAHSVCANNICACNDGYQHTGMECVVVLFQRMHLRCSCEICDCEKRTFSTGKR</sequence>
<feature type="domain" description="CUB" evidence="4">
    <location>
        <begin position="266"/>
        <end position="378"/>
    </location>
</feature>
<proteinExistence type="predicted"/>
<dbReference type="FunFam" id="2.60.120.290:FF:000013">
    <property type="entry name" value="Membrane frizzled-related protein"/>
    <property type="match status" value="3"/>
</dbReference>
<evidence type="ECO:0000256" key="3">
    <source>
        <dbReference type="PROSITE-ProRule" id="PRU00059"/>
    </source>
</evidence>
<reference evidence="5" key="1">
    <citation type="journal article" date="2019" name="bioRxiv">
        <title>The Genome of the Zebra Mussel, Dreissena polymorpha: A Resource for Invasive Species Research.</title>
        <authorList>
            <person name="McCartney M.A."/>
            <person name="Auch B."/>
            <person name="Kono T."/>
            <person name="Mallez S."/>
            <person name="Zhang Y."/>
            <person name="Obille A."/>
            <person name="Becker A."/>
            <person name="Abrahante J.E."/>
            <person name="Garbe J."/>
            <person name="Badalamenti J.P."/>
            <person name="Herman A."/>
            <person name="Mangelson H."/>
            <person name="Liachko I."/>
            <person name="Sullivan S."/>
            <person name="Sone E.D."/>
            <person name="Koren S."/>
            <person name="Silverstein K.A.T."/>
            <person name="Beckman K.B."/>
            <person name="Gohl D.M."/>
        </authorList>
    </citation>
    <scope>NUCLEOTIDE SEQUENCE</scope>
    <source>
        <strain evidence="5">Duluth1</strain>
        <tissue evidence="5">Whole animal</tissue>
    </source>
</reference>
<dbReference type="AlphaFoldDB" id="A0A9D4QRE0"/>
<name>A0A9D4QRE0_DREPO</name>
<dbReference type="CDD" id="cd00041">
    <property type="entry name" value="CUB"/>
    <property type="match status" value="3"/>
</dbReference>
<protein>
    <recommendedName>
        <fullName evidence="4">CUB domain-containing protein</fullName>
    </recommendedName>
</protein>
<feature type="domain" description="CUB" evidence="4">
    <location>
        <begin position="152"/>
        <end position="262"/>
    </location>
</feature>
<dbReference type="SUPFAM" id="SSF49854">
    <property type="entry name" value="Spermadhesin, CUB domain"/>
    <property type="match status" value="3"/>
</dbReference>